<reference evidence="6 7" key="1">
    <citation type="submission" date="2012-09" db="EMBL/GenBank/DDBJ databases">
        <title>The Genome Sequence of Bacteroides oleiciplenus YIT 12058.</title>
        <authorList>
            <consortium name="The Broad Institute Genome Sequencing Platform"/>
            <person name="Earl A."/>
            <person name="Ward D."/>
            <person name="Feldgarden M."/>
            <person name="Gevers D."/>
            <person name="Morotomi M."/>
            <person name="Walker B."/>
            <person name="Young S.K."/>
            <person name="Zeng Q."/>
            <person name="Gargeya S."/>
            <person name="Fitzgerald M."/>
            <person name="Haas B."/>
            <person name="Abouelleil A."/>
            <person name="Alvarado L."/>
            <person name="Arachchi H.M."/>
            <person name="Berlin A.M."/>
            <person name="Chapman S.B."/>
            <person name="Goldberg J."/>
            <person name="Griggs A."/>
            <person name="Gujja S."/>
            <person name="Hansen M."/>
            <person name="Howarth C."/>
            <person name="Imamovic A."/>
            <person name="Larimer J."/>
            <person name="McCowen C."/>
            <person name="Montmayeur A."/>
            <person name="Murphy C."/>
            <person name="Neiman D."/>
            <person name="Pearson M."/>
            <person name="Priest M."/>
            <person name="Roberts A."/>
            <person name="Saif S."/>
            <person name="Shea T."/>
            <person name="Sisk P."/>
            <person name="Sykes S."/>
            <person name="Wortman J."/>
            <person name="Nusbaum C."/>
            <person name="Birren B."/>
        </authorList>
    </citation>
    <scope>NUCLEOTIDE SEQUENCE [LARGE SCALE GENOMIC DNA]</scope>
    <source>
        <strain evidence="6 7">YIT 12058</strain>
    </source>
</reference>
<keyword evidence="4" id="KW-0732">Signal</keyword>
<sequence>MLIMKYLNNIKLSLVAATFVCTGTVFIGCEDDLTISGPTDKLETVDGVYGYVRSAAGARELTPISLFGDKAGTGHLFFELTKAAEQDVTVTFKIDKDALVAYNEANNTSYEMYPVDKLNLANGGKVTVKAGEKKSASVELNINAGGTIGSTYAVAISATADGGATVSTNNQTYIYLVKPQPAYPVRTTERDIKTLCFVEVNNENILNCGEYTMAKDGTAFFDIVSIFAANINVDSKTGRVHVFCNEQVSYLLQNADKIIRPLQAKGIKVNMTILGNHDEAGMGNLSQAAAADFAKELKAYMDIYGLDGVDFDDEYTDYQTNPSPGFEKRSRENYARLIYECRQAMPDKLLGIYEYLGSFKDSPNGTVEGKKIGELVDYMTYGYYQNQASYPNTKGREANFDGLPKAKYCPTPLRIGTELNGGWARFNEDYIRDMKDSGYGLQVFYDIKSQDYDYSPYFTAIGNILYEDKVEWSGYCYSRTGLSPIEGMRSIYESYLGEWDATSSNSLYVYIDEENNPRWWDWGGSQTFDIRIEEKEAGKSFYVYGWGTYPEITDKYPLVMEYNDYDGSISIPVPQTIHEADEADPITWRMLWGTYGKINVWNFYDGDDYAIPMKGSISSRKLQINGAGNRWAIDPCYEEDGKLVPPHMEVKYHVSENYTLTKR</sequence>
<dbReference type="Gene3D" id="2.60.40.1740">
    <property type="entry name" value="hypothetical protein (bacova_03559)"/>
    <property type="match status" value="1"/>
</dbReference>
<evidence type="ECO:0000256" key="2">
    <source>
        <dbReference type="ARBA" id="ARBA00023295"/>
    </source>
</evidence>
<dbReference type="SUPFAM" id="SSF51445">
    <property type="entry name" value="(Trans)glycosidases"/>
    <property type="match status" value="1"/>
</dbReference>
<dbReference type="Gene3D" id="3.20.20.80">
    <property type="entry name" value="Glycosidases"/>
    <property type="match status" value="1"/>
</dbReference>
<dbReference type="InterPro" id="IPR001223">
    <property type="entry name" value="Glyco_hydro18_cat"/>
</dbReference>
<evidence type="ECO:0000313" key="6">
    <source>
        <dbReference type="EMBL" id="EKU91343.1"/>
    </source>
</evidence>
<dbReference type="AlphaFoldDB" id="K9E3V4"/>
<dbReference type="PROSITE" id="PS01095">
    <property type="entry name" value="GH18_1"/>
    <property type="match status" value="1"/>
</dbReference>
<evidence type="ECO:0000256" key="3">
    <source>
        <dbReference type="RuleBase" id="RU000489"/>
    </source>
</evidence>
<feature type="domain" description="GH18" evidence="5">
    <location>
        <begin position="192"/>
        <end position="468"/>
    </location>
</feature>
<dbReference type="EMBL" id="ADLF01000008">
    <property type="protein sequence ID" value="EKU91343.1"/>
    <property type="molecule type" value="Genomic_DNA"/>
</dbReference>
<keyword evidence="1 3" id="KW-0378">Hydrolase</keyword>
<dbReference type="GO" id="GO:0004553">
    <property type="term" value="F:hydrolase activity, hydrolyzing O-glycosyl compounds"/>
    <property type="evidence" value="ECO:0007669"/>
    <property type="project" value="InterPro"/>
</dbReference>
<dbReference type="eggNOG" id="COG3325">
    <property type="taxonomic scope" value="Bacteria"/>
</dbReference>
<name>K9E3V4_9BACE</name>
<evidence type="ECO:0000256" key="1">
    <source>
        <dbReference type="ARBA" id="ARBA00022801"/>
    </source>
</evidence>
<gene>
    <name evidence="6" type="ORF">HMPREF9447_01533</name>
</gene>
<dbReference type="GO" id="GO:0005975">
    <property type="term" value="P:carbohydrate metabolic process"/>
    <property type="evidence" value="ECO:0007669"/>
    <property type="project" value="InterPro"/>
</dbReference>
<dbReference type="STRING" id="742727.HMPREF9447_01533"/>
<keyword evidence="2 3" id="KW-0326">Glycosidase</keyword>
<dbReference type="Pfam" id="PF00704">
    <property type="entry name" value="Glyco_hydro_18"/>
    <property type="match status" value="1"/>
</dbReference>
<keyword evidence="7" id="KW-1185">Reference proteome</keyword>
<feature type="chain" id="PRO_5003928773" description="GH18 domain-containing protein" evidence="4">
    <location>
        <begin position="28"/>
        <end position="663"/>
    </location>
</feature>
<dbReference type="InterPro" id="IPR013728">
    <property type="entry name" value="BT_3987-like_N"/>
</dbReference>
<dbReference type="Proteomes" id="UP000009872">
    <property type="component" value="Unassembled WGS sequence"/>
</dbReference>
<comment type="caution">
    <text evidence="6">The sequence shown here is derived from an EMBL/GenBank/DDBJ whole genome shotgun (WGS) entry which is preliminary data.</text>
</comment>
<proteinExistence type="predicted"/>
<evidence type="ECO:0000259" key="5">
    <source>
        <dbReference type="PROSITE" id="PS51910"/>
    </source>
</evidence>
<dbReference type="Pfam" id="PF08522">
    <property type="entry name" value="BT_3987-like_N"/>
    <property type="match status" value="1"/>
</dbReference>
<organism evidence="6 7">
    <name type="scientific">Bacteroides oleiciplenus YIT 12058</name>
    <dbReference type="NCBI Taxonomy" id="742727"/>
    <lineage>
        <taxon>Bacteria</taxon>
        <taxon>Pseudomonadati</taxon>
        <taxon>Bacteroidota</taxon>
        <taxon>Bacteroidia</taxon>
        <taxon>Bacteroidales</taxon>
        <taxon>Bacteroidaceae</taxon>
        <taxon>Bacteroides</taxon>
    </lineage>
</organism>
<dbReference type="PROSITE" id="PS51910">
    <property type="entry name" value="GH18_2"/>
    <property type="match status" value="1"/>
</dbReference>
<evidence type="ECO:0000313" key="7">
    <source>
        <dbReference type="Proteomes" id="UP000009872"/>
    </source>
</evidence>
<accession>K9E3V4</accession>
<protein>
    <recommendedName>
        <fullName evidence="5">GH18 domain-containing protein</fullName>
    </recommendedName>
</protein>
<dbReference type="PATRIC" id="fig|742727.4.peg.1552"/>
<feature type="signal peptide" evidence="4">
    <location>
        <begin position="1"/>
        <end position="27"/>
    </location>
</feature>
<evidence type="ECO:0000256" key="4">
    <source>
        <dbReference type="SAM" id="SignalP"/>
    </source>
</evidence>
<dbReference type="InterPro" id="IPR017853">
    <property type="entry name" value="GH"/>
</dbReference>
<dbReference type="CDD" id="cd06542">
    <property type="entry name" value="GH18_EndoS-like"/>
    <property type="match status" value="1"/>
</dbReference>
<dbReference type="PROSITE" id="PS51257">
    <property type="entry name" value="PROKAR_LIPOPROTEIN"/>
    <property type="match status" value="1"/>
</dbReference>
<dbReference type="HOGENOM" id="CLU_027259_0_0_10"/>
<dbReference type="InterPro" id="IPR001579">
    <property type="entry name" value="Glyco_hydro_18_chit_AS"/>
</dbReference>